<organism evidence="1">
    <name type="scientific">Penaeus monodon majanivirus A</name>
    <dbReference type="NCBI Taxonomy" id="2984271"/>
    <lineage>
        <taxon>Viruses</taxon>
        <taxon>Viruses incertae sedis</taxon>
        <taxon>Naldaviricetes</taxon>
        <taxon>Nimaviridae</taxon>
    </lineage>
</organism>
<name>A0A9C7EXZ6_9VIRU</name>
<reference evidence="1" key="1">
    <citation type="submission" date="2022-10" db="EMBL/GenBank/DDBJ databases">
        <title>Genome sequences of endogenous nimaviruses in decapod crustaceans.</title>
        <authorList>
            <person name="Kawato S."/>
            <person name="Nozaki R."/>
            <person name="Kondo H."/>
            <person name="Hirono I."/>
        </authorList>
    </citation>
    <scope>NUCLEOTIDE SEQUENCE</scope>
    <source>
        <strain evidence="1">Mikawa2016</strain>
    </source>
</reference>
<accession>A0A9C7EXZ6</accession>
<protein>
    <submittedName>
        <fullName evidence="1">Wsv415-like protein</fullName>
    </submittedName>
</protein>
<proteinExistence type="predicted"/>
<sequence length="418" mass="47945">MSFVSLKLANTLYNQRHRSLLYNHLVSLTPASTANTSFIINNDNSDNGNNNNNNHNSNNDDDLTYNILAIDPLCPSDILYIKVSIIESNITNSDFLSVLTNTARCLNTSKMKFVESASTPKLQSSDTKTFRLSLRSFSETVRDHLFGLHLDRTKLMTVLFEIPQLKISTDDVVQSFFALDTFSNCILFLLHTHLFLECTGSSVRFRIEDVYTSEFISIKRNYHTSTSSDRIARTQAVHHHHHHHHQQYQRGPFLFDQSLENMNGVDKMIEYIMNPVVSPPETVVSNSDEAKNDSLVEIIEKIRNTYPDKIHDKENGVGNILYHTISVPVSKYDYNGSHILLNVRKEARVINCHKQILFPVRGRQRRVLHFLNLSKEAKVLLLLPYFFSDKTTTCLMGDSFLRDERCCTFVLADFLPVH</sequence>
<dbReference type="EMBL" id="LC738870">
    <property type="protein sequence ID" value="BDT61870.1"/>
    <property type="molecule type" value="Genomic_DNA"/>
</dbReference>
<evidence type="ECO:0000313" key="1">
    <source>
        <dbReference type="EMBL" id="BDT61870.1"/>
    </source>
</evidence>